<feature type="compositionally biased region" description="Polar residues" evidence="4">
    <location>
        <begin position="341"/>
        <end position="359"/>
    </location>
</feature>
<evidence type="ECO:0000313" key="5">
    <source>
        <dbReference type="EMBL" id="JAR89099.1"/>
    </source>
</evidence>
<evidence type="ECO:0000256" key="1">
    <source>
        <dbReference type="ARBA" id="ARBA00005872"/>
    </source>
</evidence>
<reference evidence="5" key="1">
    <citation type="journal article" date="2018" name="PLoS Negl. Trop. Dis.">
        <title>Sialome diversity of ticks revealed by RNAseq of single tick salivary glands.</title>
        <authorList>
            <person name="Perner J."/>
            <person name="Kropackova S."/>
            <person name="Kopacek P."/>
            <person name="Ribeiro J.M."/>
        </authorList>
    </citation>
    <scope>NUCLEOTIDE SEQUENCE</scope>
    <source>
        <strain evidence="5">Siblings of single egg batch collected in Ceske Budejovice</strain>
        <tissue evidence="5">Salivary glands</tissue>
    </source>
</reference>
<organism evidence="5">
    <name type="scientific">Ixodes ricinus</name>
    <name type="common">Common tick</name>
    <name type="synonym">Acarus ricinus</name>
    <dbReference type="NCBI Taxonomy" id="34613"/>
    <lineage>
        <taxon>Eukaryota</taxon>
        <taxon>Metazoa</taxon>
        <taxon>Ecdysozoa</taxon>
        <taxon>Arthropoda</taxon>
        <taxon>Chelicerata</taxon>
        <taxon>Arachnida</taxon>
        <taxon>Acari</taxon>
        <taxon>Parasitiformes</taxon>
        <taxon>Ixodida</taxon>
        <taxon>Ixodoidea</taxon>
        <taxon>Ixodidae</taxon>
        <taxon>Ixodinae</taxon>
        <taxon>Ixodes</taxon>
    </lineage>
</organism>
<dbReference type="PANTHER" id="PTHR21682">
    <property type="entry name" value="COILED-COIL DOMAIN-CONTAINING PROTEIN 149"/>
    <property type="match status" value="1"/>
</dbReference>
<comment type="similarity">
    <text evidence="1">Belongs to the CCDC149 family.</text>
</comment>
<dbReference type="InterPro" id="IPR019179">
    <property type="entry name" value="CC149"/>
</dbReference>
<evidence type="ECO:0000256" key="3">
    <source>
        <dbReference type="SAM" id="Coils"/>
    </source>
</evidence>
<accession>A0A147BE96</accession>
<keyword evidence="2 3" id="KW-0175">Coiled coil</keyword>
<dbReference type="PANTHER" id="PTHR21682:SF2">
    <property type="entry name" value="COILED-COIL DOMAIN-CONTAINING PROTEIN 149"/>
    <property type="match status" value="1"/>
</dbReference>
<feature type="coiled-coil region" evidence="3">
    <location>
        <begin position="158"/>
        <end position="185"/>
    </location>
</feature>
<name>A0A147BE96_IXORI</name>
<evidence type="ECO:0000256" key="4">
    <source>
        <dbReference type="SAM" id="MobiDB-lite"/>
    </source>
</evidence>
<proteinExistence type="inferred from homology"/>
<dbReference type="AlphaFoldDB" id="A0A147BE96"/>
<feature type="region of interest" description="Disordered" evidence="4">
    <location>
        <begin position="331"/>
        <end position="428"/>
    </location>
</feature>
<dbReference type="Pfam" id="PF09789">
    <property type="entry name" value="CC149"/>
    <property type="match status" value="1"/>
</dbReference>
<evidence type="ECO:0000256" key="2">
    <source>
        <dbReference type="ARBA" id="ARBA00023054"/>
    </source>
</evidence>
<sequence length="428" mass="47513">MSSKYAKLDQDYQRLVGEMGVLRCRLESKGEALLILTRDLEQCQSERDQYKLMADQLRERHAELKRRVQGWGPTIAGVYDVRNLKGQAEKSLAQLLCEMKEQNRALQSELTDVRQKLQEAREDGKLLREQLRDRQSLGSGEEEPCLGPGDRIALVTQLEAVRSKCQLLERDLQAVLDEKEELVRSSDAYRHKVDRLNLQLNLVLRGEGHVPVDVDALITENRYVQERIQLLQEEKSLLLASLNKYKSLAEKNRGRGGAAGITTGISNKQMQQLLQGCSTDVSSATADVRSLVALLLESLNDRTLALNHQRKANKVLGKRITELESRLKAGNGAWRAPQRTRALSDSSHLNGEEQLSNGRLPSLNGAAGSGVAEAPRTVVCRDGLEPSAGDVPEDEDLPADLRRMLSAAMKELGSSRPGSPPEETQPSC</sequence>
<feature type="coiled-coil region" evidence="3">
    <location>
        <begin position="40"/>
        <end position="134"/>
    </location>
</feature>
<protein>
    <submittedName>
        <fullName evidence="5">Putative conserved proteinconserved protein</fullName>
    </submittedName>
</protein>
<dbReference type="EMBL" id="GEGO01006305">
    <property type="protein sequence ID" value="JAR89099.1"/>
    <property type="molecule type" value="Transcribed_RNA"/>
</dbReference>